<dbReference type="Pfam" id="PF00550">
    <property type="entry name" value="PP-binding"/>
    <property type="match status" value="1"/>
</dbReference>
<name>A0A367QCQ3_9NOSO</name>
<dbReference type="Gene3D" id="1.10.1200.10">
    <property type="entry name" value="ACP-like"/>
    <property type="match status" value="1"/>
</dbReference>
<feature type="domain" description="Carrier" evidence="8">
    <location>
        <begin position="1046"/>
        <end position="1121"/>
    </location>
</feature>
<protein>
    <submittedName>
        <fullName evidence="10">Polyketide synthase</fullName>
    </submittedName>
</protein>
<dbReference type="GO" id="GO:0031177">
    <property type="term" value="F:phosphopantetheine binding"/>
    <property type="evidence" value="ECO:0007669"/>
    <property type="project" value="InterPro"/>
</dbReference>
<evidence type="ECO:0000256" key="7">
    <source>
        <dbReference type="SAM" id="MobiDB-lite"/>
    </source>
</evidence>
<dbReference type="InterPro" id="IPR006162">
    <property type="entry name" value="Ppantetheine_attach_site"/>
</dbReference>
<dbReference type="AlphaFoldDB" id="A0A367QCQ3"/>
<dbReference type="InterPro" id="IPR050091">
    <property type="entry name" value="PKS_NRPS_Biosynth_Enz"/>
</dbReference>
<dbReference type="FunFam" id="3.40.47.10:FF:000042">
    <property type="entry name" value="Polyketide synthase Pks13"/>
    <property type="match status" value="1"/>
</dbReference>
<keyword evidence="1" id="KW-0596">Phosphopantetheine</keyword>
<dbReference type="SUPFAM" id="SSF55048">
    <property type="entry name" value="Probable ACP-binding domain of malonyl-CoA ACP transacylase"/>
    <property type="match status" value="1"/>
</dbReference>
<proteinExistence type="predicted"/>
<dbReference type="InterPro" id="IPR020806">
    <property type="entry name" value="PKS_PP-bd"/>
</dbReference>
<evidence type="ECO:0000256" key="3">
    <source>
        <dbReference type="ARBA" id="ARBA00022679"/>
    </source>
</evidence>
<evidence type="ECO:0000256" key="5">
    <source>
        <dbReference type="ARBA" id="ARBA00023098"/>
    </source>
</evidence>
<keyword evidence="6" id="KW-0511">Multifunctional enzyme</keyword>
<dbReference type="PROSITE" id="PS50075">
    <property type="entry name" value="CARRIER"/>
    <property type="match status" value="1"/>
</dbReference>
<evidence type="ECO:0000256" key="1">
    <source>
        <dbReference type="ARBA" id="ARBA00022450"/>
    </source>
</evidence>
<dbReference type="Gene3D" id="3.40.366.10">
    <property type="entry name" value="Malonyl-Coenzyme A Acyl Carrier Protein, domain 2"/>
    <property type="match status" value="1"/>
</dbReference>
<dbReference type="GO" id="GO:0071770">
    <property type="term" value="P:DIM/DIP cell wall layer assembly"/>
    <property type="evidence" value="ECO:0007669"/>
    <property type="project" value="TreeGrafter"/>
</dbReference>
<dbReference type="SMART" id="SM00823">
    <property type="entry name" value="PKS_PP"/>
    <property type="match status" value="1"/>
</dbReference>
<dbReference type="InterPro" id="IPR016035">
    <property type="entry name" value="Acyl_Trfase/lysoPLipase"/>
</dbReference>
<dbReference type="Pfam" id="PF00109">
    <property type="entry name" value="ketoacyl-synt"/>
    <property type="match status" value="1"/>
</dbReference>
<keyword evidence="11" id="KW-1185">Reference proteome</keyword>
<keyword evidence="4" id="KW-0276">Fatty acid metabolism</keyword>
<evidence type="ECO:0000256" key="2">
    <source>
        <dbReference type="ARBA" id="ARBA00022553"/>
    </source>
</evidence>
<dbReference type="InterPro" id="IPR014030">
    <property type="entry name" value="Ketoacyl_synth_N"/>
</dbReference>
<dbReference type="PROSITE" id="PS00012">
    <property type="entry name" value="PHOSPHOPANTETHEINE"/>
    <property type="match status" value="1"/>
</dbReference>
<sequence>MDLTTSTQYTGLEVAIIGLSGRFPGAKDTDEFWHNLINGVESISSFSDEELLSEGIDQASLDNPDYVKAGSVLADVEKFDAAFFGYTPREAEIIDPQHRLFLECAWQALENAGYNSQTYESPIGVFASAGMNNYLLNNLYGNRELLETSAIAANDKDHLSTLVSYKLNLTGPSITVQTTCSSSLVAVHLACQSLLSGDCEMALAGGVSIPLPQKTGYLYQQGGILSPDGHCRAFDAKAQGMVVGAGAGIVVLKRLENALADGDRIYAVIKGSAINNDGSLKVGYTAPSVEGQAKVIQAAQVMAEVAAETITYIEAHGTATALGDPIEIAALTQAFRTSTDEKQFCAIGSVKTNIGHLDTAAGVTGLIKTALALKHQMLPPSLNFEQPHPKIDFVNSPFYVNTQLTEWKTSGTPRRAGVSSFGIGGTNAHVILEQAPDVATSESSRPSQLLLLSAKTNSALETMTANLAEYLQQHPNLNLADVAYTLQVGRRTHKHRRMLVCHRQAEAVVALQTLEPKQVLTHSQELTERPVTFLFPGQGSQYVNMAKELYQEEPTFQQEVDRCAELLEPHLGLDLRTVLYPTEDLAVATQQLNQTYLTQPALFVIEYALAKLWMSWGIKPEATIGHSIGEYVAACLAGVFSLEDALALVAARGRLMQQLPAGSMLAVPLPEKEIKPFLNPELSLATINTPSMCVVAGTKTAVTSLHKHLTSQGVECRPLHTSHAFHSAMMEPILLTFTELVKGCRLHPPQIPYISNVSGTWITDTEATDPSYWAKHLRQTVRFAQGVEELLQESDRLFLEVGPGRTLSTFVLRHPSKKPEQITLASLRHPQDQQSDVAFLQNTLGQLWLAGVQIDWSGLYTDEHRQRLSLPTYPFERQRYWIEPQTSKLAPVKQDTALAVNIALTQQKLNWLLFVDESSASNQVIQFLQIANQDVITVRVGEQFSKVGERVYTINPAQSQDFDSLLQELQTLETIPQAVMQLWSLTPSVNMQSFANMQNLDFSSLLNLRLEQLQQITLGENQINSQVVDKVNSSYPRPNLATPYIAPSNELEQQIANVWQKVFGFEKIGIDDNFFDLGGDSLLAVQVTADLKKFLNKEIPVVSLYEGLTIRSLAELLNSNENENQEEITNNNEEQQERINRRQQYQKRQRLNKEKREISLVDA</sequence>
<dbReference type="GO" id="GO:0005737">
    <property type="term" value="C:cytoplasm"/>
    <property type="evidence" value="ECO:0007669"/>
    <property type="project" value="TreeGrafter"/>
</dbReference>
<dbReference type="CDD" id="cd00833">
    <property type="entry name" value="PKS"/>
    <property type="match status" value="1"/>
</dbReference>
<dbReference type="InterPro" id="IPR036736">
    <property type="entry name" value="ACP-like_sf"/>
</dbReference>
<dbReference type="PROSITE" id="PS52004">
    <property type="entry name" value="KS3_2"/>
    <property type="match status" value="1"/>
</dbReference>
<dbReference type="GO" id="GO:0005886">
    <property type="term" value="C:plasma membrane"/>
    <property type="evidence" value="ECO:0007669"/>
    <property type="project" value="TreeGrafter"/>
</dbReference>
<evidence type="ECO:0000256" key="6">
    <source>
        <dbReference type="ARBA" id="ARBA00023268"/>
    </source>
</evidence>
<accession>A0A367QCQ3</accession>
<dbReference type="Pfam" id="PF00698">
    <property type="entry name" value="Acyl_transf_1"/>
    <property type="match status" value="1"/>
</dbReference>
<dbReference type="SUPFAM" id="SSF52151">
    <property type="entry name" value="FabD/lysophospholipase-like"/>
    <property type="match status" value="1"/>
</dbReference>
<dbReference type="InterPro" id="IPR049490">
    <property type="entry name" value="C883_1060-like_KR_N"/>
</dbReference>
<dbReference type="EMBL" id="LXQD01000328">
    <property type="protein sequence ID" value="RCJ21835.1"/>
    <property type="molecule type" value="Genomic_DNA"/>
</dbReference>
<dbReference type="SUPFAM" id="SSF47336">
    <property type="entry name" value="ACP-like"/>
    <property type="match status" value="1"/>
</dbReference>
<dbReference type="InterPro" id="IPR014043">
    <property type="entry name" value="Acyl_transferase_dom"/>
</dbReference>
<comment type="caution">
    <text evidence="10">The sequence shown here is derived from an EMBL/GenBank/DDBJ whole genome shotgun (WGS) entry which is preliminary data.</text>
</comment>
<dbReference type="Pfam" id="PF21394">
    <property type="entry name" value="Beta-ketacyl_N"/>
    <property type="match status" value="1"/>
</dbReference>
<keyword evidence="3" id="KW-0808">Transferase</keyword>
<organism evidence="10 11">
    <name type="scientific">Nostoc minutum NIES-26</name>
    <dbReference type="NCBI Taxonomy" id="1844469"/>
    <lineage>
        <taxon>Bacteria</taxon>
        <taxon>Bacillati</taxon>
        <taxon>Cyanobacteriota</taxon>
        <taxon>Cyanophyceae</taxon>
        <taxon>Nostocales</taxon>
        <taxon>Nostocaceae</taxon>
        <taxon>Nostoc</taxon>
    </lineage>
</organism>
<dbReference type="Proteomes" id="UP000252107">
    <property type="component" value="Unassembled WGS sequence"/>
</dbReference>
<evidence type="ECO:0000313" key="11">
    <source>
        <dbReference type="Proteomes" id="UP000252107"/>
    </source>
</evidence>
<keyword evidence="5" id="KW-0443">Lipid metabolism</keyword>
<dbReference type="Pfam" id="PF02801">
    <property type="entry name" value="Ketoacyl-synt_C"/>
    <property type="match status" value="1"/>
</dbReference>
<dbReference type="Gene3D" id="3.30.70.3290">
    <property type="match status" value="1"/>
</dbReference>
<feature type="domain" description="Ketosynthase family 3 (KS3)" evidence="9">
    <location>
        <begin position="11"/>
        <end position="434"/>
    </location>
</feature>
<evidence type="ECO:0000259" key="8">
    <source>
        <dbReference type="PROSITE" id="PS50075"/>
    </source>
</evidence>
<dbReference type="InterPro" id="IPR020841">
    <property type="entry name" value="PKS_Beta-ketoAc_synthase_dom"/>
</dbReference>
<dbReference type="Gene3D" id="3.30.70.250">
    <property type="entry name" value="Malonyl-CoA ACP transacylase, ACP-binding"/>
    <property type="match status" value="1"/>
</dbReference>
<feature type="region of interest" description="Disordered" evidence="7">
    <location>
        <begin position="1122"/>
        <end position="1146"/>
    </location>
</feature>
<dbReference type="InterPro" id="IPR014031">
    <property type="entry name" value="Ketoacyl_synth_C"/>
</dbReference>
<evidence type="ECO:0000259" key="9">
    <source>
        <dbReference type="PROSITE" id="PS52004"/>
    </source>
</evidence>
<dbReference type="SMART" id="SM00827">
    <property type="entry name" value="PKS_AT"/>
    <property type="match status" value="1"/>
</dbReference>
<dbReference type="FunFam" id="3.40.366.10:FF:000002">
    <property type="entry name" value="Probable polyketide synthase 2"/>
    <property type="match status" value="1"/>
</dbReference>
<dbReference type="SMART" id="SM00825">
    <property type="entry name" value="PKS_KS"/>
    <property type="match status" value="1"/>
</dbReference>
<dbReference type="Pfam" id="PF22621">
    <property type="entry name" value="CurL-like_PKS_C"/>
    <property type="match status" value="1"/>
</dbReference>
<dbReference type="PANTHER" id="PTHR43775:SF51">
    <property type="entry name" value="INACTIVE PHENOLPHTHIOCEROL SYNTHESIS POLYKETIDE SYNTHASE TYPE I PKS1-RELATED"/>
    <property type="match status" value="1"/>
</dbReference>
<keyword evidence="2" id="KW-0597">Phosphoprotein</keyword>
<evidence type="ECO:0000256" key="4">
    <source>
        <dbReference type="ARBA" id="ARBA00022832"/>
    </source>
</evidence>
<dbReference type="InterPro" id="IPR001227">
    <property type="entry name" value="Ac_transferase_dom_sf"/>
</dbReference>
<dbReference type="InterPro" id="IPR009081">
    <property type="entry name" value="PP-bd_ACP"/>
</dbReference>
<evidence type="ECO:0000313" key="10">
    <source>
        <dbReference type="EMBL" id="RCJ21835.1"/>
    </source>
</evidence>
<reference evidence="10" key="1">
    <citation type="submission" date="2016-04" db="EMBL/GenBank/DDBJ databases">
        <authorList>
            <person name="Tabuchi Yagui T.R."/>
        </authorList>
    </citation>
    <scope>NUCLEOTIDE SEQUENCE [LARGE SCALE GENOMIC DNA]</scope>
    <source>
        <strain evidence="10">NIES-26</strain>
    </source>
</reference>
<dbReference type="GO" id="GO:0004312">
    <property type="term" value="F:fatty acid synthase activity"/>
    <property type="evidence" value="ECO:0007669"/>
    <property type="project" value="TreeGrafter"/>
</dbReference>
<dbReference type="InterPro" id="IPR016036">
    <property type="entry name" value="Malonyl_transacylase_ACP-bd"/>
</dbReference>
<dbReference type="SUPFAM" id="SSF53901">
    <property type="entry name" value="Thiolase-like"/>
    <property type="match status" value="1"/>
</dbReference>
<dbReference type="GO" id="GO:0006633">
    <property type="term" value="P:fatty acid biosynthetic process"/>
    <property type="evidence" value="ECO:0007669"/>
    <property type="project" value="TreeGrafter"/>
</dbReference>
<gene>
    <name evidence="10" type="ORF">A6770_04155</name>
</gene>
<dbReference type="InterPro" id="IPR016039">
    <property type="entry name" value="Thiolase-like"/>
</dbReference>
<dbReference type="Gene3D" id="3.40.47.10">
    <property type="match status" value="1"/>
</dbReference>
<dbReference type="PANTHER" id="PTHR43775">
    <property type="entry name" value="FATTY ACID SYNTHASE"/>
    <property type="match status" value="1"/>
</dbReference>